<dbReference type="EMBL" id="CAJOBB010008166">
    <property type="protein sequence ID" value="CAF4202681.1"/>
    <property type="molecule type" value="Genomic_DNA"/>
</dbReference>
<dbReference type="Proteomes" id="UP000663868">
    <property type="component" value="Unassembled WGS sequence"/>
</dbReference>
<reference evidence="2" key="1">
    <citation type="submission" date="2021-02" db="EMBL/GenBank/DDBJ databases">
        <authorList>
            <person name="Nowell W R."/>
        </authorList>
    </citation>
    <scope>NUCLEOTIDE SEQUENCE</scope>
</reference>
<evidence type="ECO:0000313" key="3">
    <source>
        <dbReference type="Proteomes" id="UP000663868"/>
    </source>
</evidence>
<accession>A0A820C481</accession>
<evidence type="ECO:0000313" key="1">
    <source>
        <dbReference type="EMBL" id="CAF0984456.1"/>
    </source>
</evidence>
<sequence length="179" mass="20913">MTQRYAFSRSSRRRIRDAIVFIRRKGEPNFGLVNGYYQNEQARGIVHRLFDATNVTPREFVELIGSPNYWQFRRWLYYPGDQSNEGFRVIRFLHQILSEIAEEMAELGRQKRNDNEDDGDDENGAAPVIADVSDVIRLKAVKEKKIDELLILLGYICVKDMKSFVECHLFFDSAAICQR</sequence>
<organism evidence="2 3">
    <name type="scientific">Adineta steineri</name>
    <dbReference type="NCBI Taxonomy" id="433720"/>
    <lineage>
        <taxon>Eukaryota</taxon>
        <taxon>Metazoa</taxon>
        <taxon>Spiralia</taxon>
        <taxon>Gnathifera</taxon>
        <taxon>Rotifera</taxon>
        <taxon>Eurotatoria</taxon>
        <taxon>Bdelloidea</taxon>
        <taxon>Adinetida</taxon>
        <taxon>Adinetidae</taxon>
        <taxon>Adineta</taxon>
    </lineage>
</organism>
<gene>
    <name evidence="1" type="ORF">IZO911_LOCUS16752</name>
    <name evidence="2" type="ORF">KXQ929_LOCUS40193</name>
</gene>
<dbReference type="Proteomes" id="UP000663860">
    <property type="component" value="Unassembled WGS sequence"/>
</dbReference>
<name>A0A820C481_9BILA</name>
<comment type="caution">
    <text evidence="2">The sequence shown here is derived from an EMBL/GenBank/DDBJ whole genome shotgun (WGS) entry which is preliminary data.</text>
</comment>
<protein>
    <submittedName>
        <fullName evidence="2">Uncharacterized protein</fullName>
    </submittedName>
</protein>
<proteinExistence type="predicted"/>
<evidence type="ECO:0000313" key="2">
    <source>
        <dbReference type="EMBL" id="CAF4202681.1"/>
    </source>
</evidence>
<dbReference type="EMBL" id="CAJNOE010000152">
    <property type="protein sequence ID" value="CAF0984456.1"/>
    <property type="molecule type" value="Genomic_DNA"/>
</dbReference>
<dbReference type="AlphaFoldDB" id="A0A820C481"/>